<dbReference type="Pfam" id="PF18962">
    <property type="entry name" value="Por_Secre_tail"/>
    <property type="match status" value="1"/>
</dbReference>
<sequence>MGKYAISPLLVLVSLLTVVLSVPGFAQVTKTAAQNGNWHAASTWTPSGMPGDNDVILIPADRVVTVRGTSHTLNNSILIVEGTLNMSNGDFSFGCFCIPYGNLTFTGEDSGVIVEEGGTVNDNTYFEGDNMFIRVQDTNVWSGNGCSSNCGTIQGSFTPTAGRMAAPIDLANPLPVELVSFTATASLQAAVLQWATASEHNNHYFSVERSVDGHAFEAIAEVAGAGSSSQTHRYEFADPEAASLLSPVLYYRLRQVDFDGSFHYSPVVTLQRPTELDRVEVQPNPFRERLMLSLYSPSSAQVQVRLFDARGQEALVQAYALQKGANQLEINAIQQVPAGVYLLEVQGQTWVNRQKVVKF</sequence>
<dbReference type="RefSeq" id="WP_176955993.1">
    <property type="nucleotide sequence ID" value="NZ_FNFO01000004.1"/>
</dbReference>
<dbReference type="InterPro" id="IPR026444">
    <property type="entry name" value="Secre_tail"/>
</dbReference>
<evidence type="ECO:0000313" key="2">
    <source>
        <dbReference type="EMBL" id="SDK97350.1"/>
    </source>
</evidence>
<feature type="domain" description="Secretion system C-terminal sorting" evidence="1">
    <location>
        <begin position="283"/>
        <end position="356"/>
    </location>
</feature>
<accession>A0A1G9G9J3</accession>
<organism evidence="2 3">
    <name type="scientific">Catalinimonas alkaloidigena</name>
    <dbReference type="NCBI Taxonomy" id="1075417"/>
    <lineage>
        <taxon>Bacteria</taxon>
        <taxon>Pseudomonadati</taxon>
        <taxon>Bacteroidota</taxon>
        <taxon>Cytophagia</taxon>
        <taxon>Cytophagales</taxon>
        <taxon>Catalimonadaceae</taxon>
        <taxon>Catalinimonas</taxon>
    </lineage>
</organism>
<evidence type="ECO:0000259" key="1">
    <source>
        <dbReference type="Pfam" id="PF18962"/>
    </source>
</evidence>
<dbReference type="STRING" id="1075417.SAMN05421823_10433"/>
<dbReference type="Proteomes" id="UP000198510">
    <property type="component" value="Unassembled WGS sequence"/>
</dbReference>
<dbReference type="NCBIfam" id="TIGR04183">
    <property type="entry name" value="Por_Secre_tail"/>
    <property type="match status" value="1"/>
</dbReference>
<gene>
    <name evidence="2" type="ORF">SAMN05421823_10433</name>
</gene>
<reference evidence="2 3" key="1">
    <citation type="submission" date="2016-10" db="EMBL/GenBank/DDBJ databases">
        <authorList>
            <person name="de Groot N.N."/>
        </authorList>
    </citation>
    <scope>NUCLEOTIDE SEQUENCE [LARGE SCALE GENOMIC DNA]</scope>
    <source>
        <strain evidence="2 3">DSM 25186</strain>
    </source>
</reference>
<proteinExistence type="predicted"/>
<protein>
    <submittedName>
        <fullName evidence="2">Por secretion system C-terminal sorting domain-containing protein</fullName>
    </submittedName>
</protein>
<dbReference type="AlphaFoldDB" id="A0A1G9G9J3"/>
<name>A0A1G9G9J3_9BACT</name>
<evidence type="ECO:0000313" key="3">
    <source>
        <dbReference type="Proteomes" id="UP000198510"/>
    </source>
</evidence>
<dbReference type="EMBL" id="FNFO01000004">
    <property type="protein sequence ID" value="SDK97350.1"/>
    <property type="molecule type" value="Genomic_DNA"/>
</dbReference>
<keyword evidence="3" id="KW-1185">Reference proteome</keyword>